<comment type="caution">
    <text evidence="3">The sequence shown here is derived from an EMBL/GenBank/DDBJ whole genome shotgun (WGS) entry which is preliminary data.</text>
</comment>
<organism evidence="3 4">
    <name type="scientific">Stylosanthes scabra</name>
    <dbReference type="NCBI Taxonomy" id="79078"/>
    <lineage>
        <taxon>Eukaryota</taxon>
        <taxon>Viridiplantae</taxon>
        <taxon>Streptophyta</taxon>
        <taxon>Embryophyta</taxon>
        <taxon>Tracheophyta</taxon>
        <taxon>Spermatophyta</taxon>
        <taxon>Magnoliopsida</taxon>
        <taxon>eudicotyledons</taxon>
        <taxon>Gunneridae</taxon>
        <taxon>Pentapetalae</taxon>
        <taxon>rosids</taxon>
        <taxon>fabids</taxon>
        <taxon>Fabales</taxon>
        <taxon>Fabaceae</taxon>
        <taxon>Papilionoideae</taxon>
        <taxon>50 kb inversion clade</taxon>
        <taxon>dalbergioids sensu lato</taxon>
        <taxon>Dalbergieae</taxon>
        <taxon>Pterocarpus clade</taxon>
        <taxon>Stylosanthes</taxon>
    </lineage>
</organism>
<feature type="region of interest" description="Disordered" evidence="1">
    <location>
        <begin position="493"/>
        <end position="533"/>
    </location>
</feature>
<evidence type="ECO:0000256" key="1">
    <source>
        <dbReference type="SAM" id="MobiDB-lite"/>
    </source>
</evidence>
<feature type="compositionally biased region" description="Basic residues" evidence="1">
    <location>
        <begin position="322"/>
        <end position="343"/>
    </location>
</feature>
<reference evidence="3 4" key="1">
    <citation type="journal article" date="2023" name="Plants (Basel)">
        <title>Bridging the Gap: Combining Genomics and Transcriptomics Approaches to Understand Stylosanthes scabra, an Orphan Legume from the Brazilian Caatinga.</title>
        <authorList>
            <person name="Ferreira-Neto J.R.C."/>
            <person name="da Silva M.D."/>
            <person name="Binneck E."/>
            <person name="de Melo N.F."/>
            <person name="da Silva R.H."/>
            <person name="de Melo A.L.T.M."/>
            <person name="Pandolfi V."/>
            <person name="Bustamante F.O."/>
            <person name="Brasileiro-Vidal A.C."/>
            <person name="Benko-Iseppon A.M."/>
        </authorList>
    </citation>
    <scope>NUCLEOTIDE SEQUENCE [LARGE SCALE GENOMIC DNA]</scope>
    <source>
        <tissue evidence="3">Leaves</tissue>
    </source>
</reference>
<evidence type="ECO:0000313" key="3">
    <source>
        <dbReference type="EMBL" id="MED6152513.1"/>
    </source>
</evidence>
<feature type="compositionally biased region" description="Basic residues" evidence="1">
    <location>
        <begin position="516"/>
        <end position="526"/>
    </location>
</feature>
<dbReference type="PANTHER" id="PTHR46033:SF8">
    <property type="entry name" value="PROTEIN MAINTENANCE OF MERISTEMS-LIKE"/>
    <property type="match status" value="1"/>
</dbReference>
<dbReference type="InterPro" id="IPR044824">
    <property type="entry name" value="MAIN-like"/>
</dbReference>
<protein>
    <recommendedName>
        <fullName evidence="2">Aminotransferase-like plant mobile domain-containing protein</fullName>
    </recommendedName>
</protein>
<dbReference type="InterPro" id="IPR019557">
    <property type="entry name" value="AminoTfrase-like_pln_mobile"/>
</dbReference>
<dbReference type="Proteomes" id="UP001341840">
    <property type="component" value="Unassembled WGS sequence"/>
</dbReference>
<sequence>MPPPEAADACTVTFSWLTTRFGDVPDHATEVQVRRHAQAYNMLLLSTQLFGDKTAGVPPRWFGCTGIFAELQTGMWLPLQGHCSSYRAGYSGGFLPSDLTGSITSVGPWARYLPTSDERDPRVFQYRTMLDRMTHRDFVYRPYMTPEVAFVANPDIWRAEHMGLWTAVCPLIYFGSIEWHQVDRVIPQFGGVKNYPHRPLNIDFLHAKDGRGGDRWFPTTYQVWHGLWASRHDQTFVVEEAQDPGLSAEYLRWWYLAGKRYLAPADAFYPRPPDEIPAEAFQRIAETPQPTQVDDVLDNRRQDRRRMLDEMMGEEEVAAPRQVRRMPKGGGRRGGRGGGRSRGRASAAQGQHGASTSEAHQAGPSQAGPSQAGPSQAGPSHSGPCQAGPSQAGPSQDSWISPTQHHFDSSTPVLGSPSHDFLVGLNSPGFQRHLQQILTDDTVYRPEFDGSTRLSQMDLNEPASAPSEIFMAQAGTSPSAYMPDPYVIVSDPAAARQPEDNPMANSDADDGGAPRGRGRRVSRRRACGIGGHM</sequence>
<dbReference type="PANTHER" id="PTHR46033">
    <property type="entry name" value="PROTEIN MAIN-LIKE 2"/>
    <property type="match status" value="1"/>
</dbReference>
<dbReference type="Pfam" id="PF10536">
    <property type="entry name" value="PMD"/>
    <property type="match status" value="1"/>
</dbReference>
<dbReference type="EMBL" id="JASCZI010092561">
    <property type="protein sequence ID" value="MED6152513.1"/>
    <property type="molecule type" value="Genomic_DNA"/>
</dbReference>
<evidence type="ECO:0000313" key="4">
    <source>
        <dbReference type="Proteomes" id="UP001341840"/>
    </source>
</evidence>
<feature type="region of interest" description="Disordered" evidence="1">
    <location>
        <begin position="310"/>
        <end position="413"/>
    </location>
</feature>
<feature type="compositionally biased region" description="Polar residues" evidence="1">
    <location>
        <begin position="352"/>
        <end position="379"/>
    </location>
</feature>
<name>A0ABU6TWW8_9FABA</name>
<feature type="compositionally biased region" description="Polar residues" evidence="1">
    <location>
        <begin position="388"/>
        <end position="413"/>
    </location>
</feature>
<proteinExistence type="predicted"/>
<feature type="domain" description="Aminotransferase-like plant mobile" evidence="2">
    <location>
        <begin position="117"/>
        <end position="254"/>
    </location>
</feature>
<gene>
    <name evidence="3" type="ORF">PIB30_092820</name>
</gene>
<accession>A0ABU6TWW8</accession>
<keyword evidence="4" id="KW-1185">Reference proteome</keyword>
<evidence type="ECO:0000259" key="2">
    <source>
        <dbReference type="Pfam" id="PF10536"/>
    </source>
</evidence>